<dbReference type="PANTHER" id="PTHR11040">
    <property type="entry name" value="ZINC/IRON TRANSPORTER"/>
    <property type="match status" value="1"/>
</dbReference>
<protein>
    <submittedName>
        <fullName evidence="9">Uncharacterized protein</fullName>
    </submittedName>
</protein>
<keyword evidence="7 8" id="KW-0472">Membrane</keyword>
<feature type="transmembrane region" description="Helical" evidence="8">
    <location>
        <begin position="176"/>
        <end position="194"/>
    </location>
</feature>
<keyword evidence="4 8" id="KW-0812">Transmembrane</keyword>
<evidence type="ECO:0000313" key="10">
    <source>
        <dbReference type="Proteomes" id="UP000794436"/>
    </source>
</evidence>
<dbReference type="Pfam" id="PF02535">
    <property type="entry name" value="Zip"/>
    <property type="match status" value="1"/>
</dbReference>
<comment type="similarity">
    <text evidence="2 8">Belongs to the ZIP transporter (TC 2.A.5) family.</text>
</comment>
<accession>A0A8K1CJD9</accession>
<dbReference type="GO" id="GO:0005385">
    <property type="term" value="F:zinc ion transmembrane transporter activity"/>
    <property type="evidence" value="ECO:0007669"/>
    <property type="project" value="InterPro"/>
</dbReference>
<evidence type="ECO:0000256" key="7">
    <source>
        <dbReference type="ARBA" id="ARBA00023136"/>
    </source>
</evidence>
<evidence type="ECO:0000256" key="1">
    <source>
        <dbReference type="ARBA" id="ARBA00004141"/>
    </source>
</evidence>
<dbReference type="OrthoDB" id="448280at2759"/>
<gene>
    <name evidence="9" type="ORF">Poli38472_012952</name>
</gene>
<keyword evidence="6 8" id="KW-0406">Ion transport</keyword>
<evidence type="ECO:0000313" key="9">
    <source>
        <dbReference type="EMBL" id="TMW64330.1"/>
    </source>
</evidence>
<reference evidence="9" key="1">
    <citation type="submission" date="2019-03" db="EMBL/GenBank/DDBJ databases">
        <title>Long read genome sequence of the mycoparasitic Pythium oligandrum ATCC 38472 isolated from sugarbeet rhizosphere.</title>
        <authorList>
            <person name="Gaulin E."/>
        </authorList>
    </citation>
    <scope>NUCLEOTIDE SEQUENCE</scope>
    <source>
        <strain evidence="9">ATCC 38472_TT</strain>
    </source>
</reference>
<comment type="caution">
    <text evidence="9">The sequence shown here is derived from an EMBL/GenBank/DDBJ whole genome shotgun (WGS) entry which is preliminary data.</text>
</comment>
<feature type="transmembrane region" description="Helical" evidence="8">
    <location>
        <begin position="311"/>
        <end position="330"/>
    </location>
</feature>
<name>A0A8K1CJD9_PYTOL</name>
<dbReference type="AlphaFoldDB" id="A0A8K1CJD9"/>
<evidence type="ECO:0000256" key="4">
    <source>
        <dbReference type="ARBA" id="ARBA00022692"/>
    </source>
</evidence>
<comment type="subcellular location">
    <subcellularLocation>
        <location evidence="1 8">Membrane</location>
        <topology evidence="1 8">Multi-pass membrane protein</topology>
    </subcellularLocation>
</comment>
<feature type="transmembrane region" description="Helical" evidence="8">
    <location>
        <begin position="57"/>
        <end position="78"/>
    </location>
</feature>
<dbReference type="EMBL" id="SPLM01000040">
    <property type="protein sequence ID" value="TMW64330.1"/>
    <property type="molecule type" value="Genomic_DNA"/>
</dbReference>
<feature type="transmembrane region" description="Helical" evidence="8">
    <location>
        <begin position="206"/>
        <end position="230"/>
    </location>
</feature>
<sequence>MADSEELCCGCADLASEDEYNLGLHIGAIFILFAVSTAGTALPVLSKKVPMLAAKSMVMQWLMVFGFGVVIATGFIHMMNEGIEMLSNPCLGEVVENYESLGMVIVLGTIVVMHLIECESAVFFAGKSAHHGHGHAVPVPVTSAVSASPAINDEENPYHEKLTVAEGPNADNKRKLAAVLFEVGVIFHSVIVGVDLGVATGTEFKTLLAAMCFHQFFEGIAISGSMLGAIENLKNVLMMNLAFAVTTPLGMIIGIGIRSTYSSTSVTALWVQGVLNCVAGGILLYTGLVELLTYHMTANPTFLKRPGTERFLLYLACWLGAGAMALIGKWA</sequence>
<feature type="transmembrane region" description="Helical" evidence="8">
    <location>
        <begin position="237"/>
        <end position="257"/>
    </location>
</feature>
<keyword evidence="3 8" id="KW-0813">Transport</keyword>
<dbReference type="InterPro" id="IPR004698">
    <property type="entry name" value="Zn/Fe_permease_fun/pln"/>
</dbReference>
<evidence type="ECO:0000256" key="3">
    <source>
        <dbReference type="ARBA" id="ARBA00022448"/>
    </source>
</evidence>
<evidence type="ECO:0000256" key="6">
    <source>
        <dbReference type="ARBA" id="ARBA00023065"/>
    </source>
</evidence>
<keyword evidence="5 8" id="KW-1133">Transmembrane helix</keyword>
<keyword evidence="10" id="KW-1185">Reference proteome</keyword>
<dbReference type="Proteomes" id="UP000794436">
    <property type="component" value="Unassembled WGS sequence"/>
</dbReference>
<evidence type="ECO:0000256" key="5">
    <source>
        <dbReference type="ARBA" id="ARBA00022989"/>
    </source>
</evidence>
<proteinExistence type="inferred from homology"/>
<evidence type="ECO:0000256" key="2">
    <source>
        <dbReference type="ARBA" id="ARBA00006939"/>
    </source>
</evidence>
<feature type="transmembrane region" description="Helical" evidence="8">
    <location>
        <begin position="22"/>
        <end position="45"/>
    </location>
</feature>
<organism evidence="9 10">
    <name type="scientific">Pythium oligandrum</name>
    <name type="common">Mycoparasitic fungus</name>
    <dbReference type="NCBI Taxonomy" id="41045"/>
    <lineage>
        <taxon>Eukaryota</taxon>
        <taxon>Sar</taxon>
        <taxon>Stramenopiles</taxon>
        <taxon>Oomycota</taxon>
        <taxon>Peronosporomycetes</taxon>
        <taxon>Pythiales</taxon>
        <taxon>Pythiaceae</taxon>
        <taxon>Pythium</taxon>
    </lineage>
</organism>
<feature type="transmembrane region" description="Helical" evidence="8">
    <location>
        <begin position="269"/>
        <end position="291"/>
    </location>
</feature>
<feature type="transmembrane region" description="Helical" evidence="8">
    <location>
        <begin position="98"/>
        <end position="116"/>
    </location>
</feature>
<dbReference type="NCBIfam" id="TIGR00820">
    <property type="entry name" value="zip"/>
    <property type="match status" value="1"/>
</dbReference>
<dbReference type="PANTHER" id="PTHR11040:SF44">
    <property type="entry name" value="PROTEIN ZNTC-RELATED"/>
    <property type="match status" value="1"/>
</dbReference>
<dbReference type="GO" id="GO:0005886">
    <property type="term" value="C:plasma membrane"/>
    <property type="evidence" value="ECO:0007669"/>
    <property type="project" value="TreeGrafter"/>
</dbReference>
<dbReference type="InterPro" id="IPR003689">
    <property type="entry name" value="ZIP"/>
</dbReference>
<evidence type="ECO:0000256" key="8">
    <source>
        <dbReference type="RuleBase" id="RU362088"/>
    </source>
</evidence>